<keyword evidence="2" id="KW-0472">Membrane</keyword>
<comment type="caution">
    <text evidence="3">The sequence shown here is derived from an EMBL/GenBank/DDBJ whole genome shotgun (WGS) entry which is preliminary data.</text>
</comment>
<name>A0A9P1FFY1_9DINO</name>
<dbReference type="EMBL" id="CAMXCT010000155">
    <property type="protein sequence ID" value="CAI3974748.1"/>
    <property type="molecule type" value="Genomic_DNA"/>
</dbReference>
<reference evidence="4 5" key="2">
    <citation type="submission" date="2024-05" db="EMBL/GenBank/DDBJ databases">
        <authorList>
            <person name="Chen Y."/>
            <person name="Shah S."/>
            <person name="Dougan E. K."/>
            <person name="Thang M."/>
            <person name="Chan C."/>
        </authorList>
    </citation>
    <scope>NUCLEOTIDE SEQUENCE [LARGE SCALE GENOMIC DNA]</scope>
</reference>
<evidence type="ECO:0000313" key="4">
    <source>
        <dbReference type="EMBL" id="CAL4762060.1"/>
    </source>
</evidence>
<keyword evidence="2" id="KW-1133">Transmembrane helix</keyword>
<evidence type="ECO:0000313" key="3">
    <source>
        <dbReference type="EMBL" id="CAI3974748.1"/>
    </source>
</evidence>
<dbReference type="PANTHER" id="PTHR40849">
    <property type="entry name" value="C2 CALCIUM-DEPENDENT MEMBRANE TARGETING"/>
    <property type="match status" value="1"/>
</dbReference>
<accession>A0A9P1FFY1</accession>
<proteinExistence type="predicted"/>
<gene>
    <name evidence="3" type="ORF">C1SCF055_LOCUS3125</name>
</gene>
<feature type="transmembrane region" description="Helical" evidence="2">
    <location>
        <begin position="264"/>
        <end position="287"/>
    </location>
</feature>
<organism evidence="3">
    <name type="scientific">Cladocopium goreaui</name>
    <dbReference type="NCBI Taxonomy" id="2562237"/>
    <lineage>
        <taxon>Eukaryota</taxon>
        <taxon>Sar</taxon>
        <taxon>Alveolata</taxon>
        <taxon>Dinophyceae</taxon>
        <taxon>Suessiales</taxon>
        <taxon>Symbiodiniaceae</taxon>
        <taxon>Cladocopium</taxon>
    </lineage>
</organism>
<dbReference type="PANTHER" id="PTHR40849:SF2">
    <property type="entry name" value="RGS DOMAIN-CONTAINING PROTEIN"/>
    <property type="match status" value="1"/>
</dbReference>
<feature type="transmembrane region" description="Helical" evidence="2">
    <location>
        <begin position="317"/>
        <end position="336"/>
    </location>
</feature>
<dbReference type="EMBL" id="CAMXCT020000155">
    <property type="protein sequence ID" value="CAL1128123.1"/>
    <property type="molecule type" value="Genomic_DNA"/>
</dbReference>
<dbReference type="AlphaFoldDB" id="A0A9P1FFY1"/>
<feature type="transmembrane region" description="Helical" evidence="2">
    <location>
        <begin position="218"/>
        <end position="244"/>
    </location>
</feature>
<keyword evidence="2" id="KW-0812">Transmembrane</keyword>
<reference evidence="3" key="1">
    <citation type="submission" date="2022-10" db="EMBL/GenBank/DDBJ databases">
        <authorList>
            <person name="Chen Y."/>
            <person name="Dougan E. K."/>
            <person name="Chan C."/>
            <person name="Rhodes N."/>
            <person name="Thang M."/>
        </authorList>
    </citation>
    <scope>NUCLEOTIDE SEQUENCE</scope>
</reference>
<dbReference type="EMBL" id="CAMXCT030000155">
    <property type="protein sequence ID" value="CAL4762060.1"/>
    <property type="molecule type" value="Genomic_DNA"/>
</dbReference>
<dbReference type="OrthoDB" id="67700at2759"/>
<sequence>MVCGCLEQTEKVIEEEAAEVKEAMESVAIKVEQAAEEVAQETNQLAENLAEGVRDLAVEAAHVAEHVVKEVEAVAGNGLHVVRDFLEAKMIQVVRKVLDIMPPVIKAVTDDPEAPRSAKETKDKVIDLVWPEVEKEVVRQMSADFFGLPDGNEEGEAYCCLVAKFRYRLYPFNRGVAGVQQDPFWVISVIVSILPFMSIPAYFFAVCFLLIDKTDEYQLLFFILQIRGFQFVSDGLINVYFRYFQSFTSMMLGNSESDFTGSEVATVVDLTGYGLRILLVWMAWILLHCKAVQKRPPNLDKAASSAIKTFREGKLRYFLLADLFLSLCGITAMVVIAVLEDPRTIQFVGTKTCVKVVHGFLCLPFFILLVLPMLRNVVLHTFPTGYDKKGRCRNYIGPQIPPAETTNFIKELVNLDEIEGLLEKVKNSMLGVTSMMNSA</sequence>
<keyword evidence="5" id="KW-1185">Reference proteome</keyword>
<evidence type="ECO:0000256" key="2">
    <source>
        <dbReference type="SAM" id="Phobius"/>
    </source>
</evidence>
<dbReference type="Proteomes" id="UP001152797">
    <property type="component" value="Unassembled WGS sequence"/>
</dbReference>
<evidence type="ECO:0000313" key="5">
    <source>
        <dbReference type="Proteomes" id="UP001152797"/>
    </source>
</evidence>
<evidence type="ECO:0000256" key="1">
    <source>
        <dbReference type="SAM" id="Coils"/>
    </source>
</evidence>
<protein>
    <submittedName>
        <fullName evidence="3">Uncharacterized protein</fullName>
    </submittedName>
</protein>
<keyword evidence="1" id="KW-0175">Coiled coil</keyword>
<feature type="transmembrane region" description="Helical" evidence="2">
    <location>
        <begin position="356"/>
        <end position="374"/>
    </location>
</feature>
<feature type="coiled-coil region" evidence="1">
    <location>
        <begin position="6"/>
        <end position="51"/>
    </location>
</feature>
<feature type="transmembrane region" description="Helical" evidence="2">
    <location>
        <begin position="184"/>
        <end position="211"/>
    </location>
</feature>